<protein>
    <submittedName>
        <fullName evidence="1">Uncharacterized protein</fullName>
    </submittedName>
</protein>
<keyword evidence="2" id="KW-1185">Reference proteome</keyword>
<sequence length="62" mass="7552">MEQWMVQKVRFVLATCERSKGEIHQWCSTESVKVRLCMIERNFMDKEDYDSDVFMRMGELRN</sequence>
<gene>
    <name evidence="1" type="ORF">AYBTSS11_LOCUS13731</name>
</gene>
<evidence type="ECO:0000313" key="2">
    <source>
        <dbReference type="Proteomes" id="UP001189624"/>
    </source>
</evidence>
<name>A0AA86VFV9_9FABA</name>
<proteinExistence type="predicted"/>
<evidence type="ECO:0000313" key="1">
    <source>
        <dbReference type="EMBL" id="CAJ1949453.1"/>
    </source>
</evidence>
<accession>A0AA86VFV9</accession>
<reference evidence="1" key="1">
    <citation type="submission" date="2023-10" db="EMBL/GenBank/DDBJ databases">
        <authorList>
            <person name="Domelevo Entfellner J.-B."/>
        </authorList>
    </citation>
    <scope>NUCLEOTIDE SEQUENCE</scope>
</reference>
<dbReference type="Proteomes" id="UP001189624">
    <property type="component" value="Chromosome 4"/>
</dbReference>
<feature type="non-terminal residue" evidence="1">
    <location>
        <position position="62"/>
    </location>
</feature>
<dbReference type="Gramene" id="rna-AYBTSS11_LOCUS13731">
    <property type="protein sequence ID" value="CAJ1949453.1"/>
    <property type="gene ID" value="gene-AYBTSS11_LOCUS13731"/>
</dbReference>
<organism evidence="1 2">
    <name type="scientific">Sphenostylis stenocarpa</name>
    <dbReference type="NCBI Taxonomy" id="92480"/>
    <lineage>
        <taxon>Eukaryota</taxon>
        <taxon>Viridiplantae</taxon>
        <taxon>Streptophyta</taxon>
        <taxon>Embryophyta</taxon>
        <taxon>Tracheophyta</taxon>
        <taxon>Spermatophyta</taxon>
        <taxon>Magnoliopsida</taxon>
        <taxon>eudicotyledons</taxon>
        <taxon>Gunneridae</taxon>
        <taxon>Pentapetalae</taxon>
        <taxon>rosids</taxon>
        <taxon>fabids</taxon>
        <taxon>Fabales</taxon>
        <taxon>Fabaceae</taxon>
        <taxon>Papilionoideae</taxon>
        <taxon>50 kb inversion clade</taxon>
        <taxon>NPAAA clade</taxon>
        <taxon>indigoferoid/millettioid clade</taxon>
        <taxon>Phaseoleae</taxon>
        <taxon>Sphenostylis</taxon>
    </lineage>
</organism>
<dbReference type="AlphaFoldDB" id="A0AA86VFV9"/>
<dbReference type="EMBL" id="OY731401">
    <property type="protein sequence ID" value="CAJ1949453.1"/>
    <property type="molecule type" value="Genomic_DNA"/>
</dbReference>